<dbReference type="AlphaFoldDB" id="A0A7Z2NTV3"/>
<gene>
    <name evidence="1" type="ORF">GVO57_01640</name>
</gene>
<dbReference type="KEGG" id="schy:GVO57_01640"/>
<dbReference type="PANTHER" id="PTHR38766">
    <property type="entry name" value="FLAGELLAR PROTEIN FLIO"/>
    <property type="match status" value="1"/>
</dbReference>
<protein>
    <recommendedName>
        <fullName evidence="3">Flagellar biosynthesis protein FliO</fullName>
    </recommendedName>
</protein>
<evidence type="ECO:0000313" key="1">
    <source>
        <dbReference type="EMBL" id="QHL89763.1"/>
    </source>
</evidence>
<accession>A0A7Z2NTV3</accession>
<dbReference type="InterPro" id="IPR052205">
    <property type="entry name" value="FliO/MopB"/>
</dbReference>
<sequence>MDLFALMRMLGALLLVLGLMAVGLWAVRRYNLRLPGRFGGHQPGRIELVERTALDARRSVALLRRDGREHLILIAPEGNLVIESTILRDDIDHAAEAERLRIAEEKRAAAAAAMAQTKAELAQMRDSFAQMVDGARDRLAEHTAPAFTLAGDAIDSVSALAGLVLHGPDMPVAGDAAPEAEAPVAAAPAPAAPLTVVQMTPTAPRRVRRRSLAKAA</sequence>
<dbReference type="EMBL" id="CP047895">
    <property type="protein sequence ID" value="QHL89763.1"/>
    <property type="molecule type" value="Genomic_DNA"/>
</dbReference>
<dbReference type="PANTHER" id="PTHR38766:SF1">
    <property type="entry name" value="FLAGELLAR PROTEIN FLIO"/>
    <property type="match status" value="1"/>
</dbReference>
<evidence type="ECO:0000313" key="2">
    <source>
        <dbReference type="Proteomes" id="UP000464468"/>
    </source>
</evidence>
<reference evidence="1 2" key="1">
    <citation type="submission" date="2020-01" db="EMBL/GenBank/DDBJ databases">
        <title>Sphingomonas sp. C33 whole genome sequece.</title>
        <authorList>
            <person name="Park C."/>
        </authorList>
    </citation>
    <scope>NUCLEOTIDE SEQUENCE [LARGE SCALE GENOMIC DNA]</scope>
    <source>
        <strain evidence="1 2">C33</strain>
    </source>
</reference>
<name>A0A7Z2NTV3_9SPHN</name>
<keyword evidence="2" id="KW-1185">Reference proteome</keyword>
<dbReference type="Proteomes" id="UP000464468">
    <property type="component" value="Chromosome"/>
</dbReference>
<dbReference type="RefSeq" id="WP_160591313.1">
    <property type="nucleotide sequence ID" value="NZ_CP047895.1"/>
</dbReference>
<organism evidence="1 2">
    <name type="scientific">Sphingomonas changnyeongensis</name>
    <dbReference type="NCBI Taxonomy" id="2698679"/>
    <lineage>
        <taxon>Bacteria</taxon>
        <taxon>Pseudomonadati</taxon>
        <taxon>Pseudomonadota</taxon>
        <taxon>Alphaproteobacteria</taxon>
        <taxon>Sphingomonadales</taxon>
        <taxon>Sphingomonadaceae</taxon>
        <taxon>Sphingomonas</taxon>
    </lineage>
</organism>
<proteinExistence type="predicted"/>
<evidence type="ECO:0008006" key="3">
    <source>
        <dbReference type="Google" id="ProtNLM"/>
    </source>
</evidence>